<dbReference type="Proteomes" id="UP001266305">
    <property type="component" value="Unassembled WGS sequence"/>
</dbReference>
<feature type="signal peptide" evidence="1">
    <location>
        <begin position="1"/>
        <end position="36"/>
    </location>
</feature>
<evidence type="ECO:0000313" key="2">
    <source>
        <dbReference type="EMBL" id="KAK2091033.1"/>
    </source>
</evidence>
<comment type="caution">
    <text evidence="2">The sequence shown here is derived from an EMBL/GenBank/DDBJ whole genome shotgun (WGS) entry which is preliminary data.</text>
</comment>
<feature type="chain" id="PRO_5045519175" evidence="1">
    <location>
        <begin position="37"/>
        <end position="98"/>
    </location>
</feature>
<protein>
    <submittedName>
        <fullName evidence="2">Uncharacterized protein</fullName>
    </submittedName>
</protein>
<organism evidence="2 3">
    <name type="scientific">Saguinus oedipus</name>
    <name type="common">Cotton-top tamarin</name>
    <name type="synonym">Oedipomidas oedipus</name>
    <dbReference type="NCBI Taxonomy" id="9490"/>
    <lineage>
        <taxon>Eukaryota</taxon>
        <taxon>Metazoa</taxon>
        <taxon>Chordata</taxon>
        <taxon>Craniata</taxon>
        <taxon>Vertebrata</taxon>
        <taxon>Euteleostomi</taxon>
        <taxon>Mammalia</taxon>
        <taxon>Eutheria</taxon>
        <taxon>Euarchontoglires</taxon>
        <taxon>Primates</taxon>
        <taxon>Haplorrhini</taxon>
        <taxon>Platyrrhini</taxon>
        <taxon>Cebidae</taxon>
        <taxon>Callitrichinae</taxon>
        <taxon>Saguinus</taxon>
    </lineage>
</organism>
<accession>A0ABQ9U1U9</accession>
<name>A0ABQ9U1U9_SAGOE</name>
<evidence type="ECO:0000313" key="3">
    <source>
        <dbReference type="Proteomes" id="UP001266305"/>
    </source>
</evidence>
<gene>
    <name evidence="2" type="ORF">P7K49_030317</name>
</gene>
<dbReference type="EMBL" id="JASSZA010000016">
    <property type="protein sequence ID" value="KAK2091033.1"/>
    <property type="molecule type" value="Genomic_DNA"/>
</dbReference>
<keyword evidence="1" id="KW-0732">Signal</keyword>
<reference evidence="2 3" key="1">
    <citation type="submission" date="2023-05" db="EMBL/GenBank/DDBJ databases">
        <title>B98-5 Cell Line De Novo Hybrid Assembly: An Optical Mapping Approach.</title>
        <authorList>
            <person name="Kananen K."/>
            <person name="Auerbach J.A."/>
            <person name="Kautto E."/>
            <person name="Blachly J.S."/>
        </authorList>
    </citation>
    <scope>NUCLEOTIDE SEQUENCE [LARGE SCALE GENOMIC DNA]</scope>
    <source>
        <strain evidence="2">B95-8</strain>
        <tissue evidence="2">Cell line</tissue>
    </source>
</reference>
<keyword evidence="3" id="KW-1185">Reference proteome</keyword>
<evidence type="ECO:0000256" key="1">
    <source>
        <dbReference type="SAM" id="SignalP"/>
    </source>
</evidence>
<sequence>MAVSWSNLGEGPGAFGPSVLSRRVLLLLLLLPLSSALPSLSPPPAGDWPGGVAAYSSVAANPLLGRFQDLKLLPALASCVRPHLSCNPLDQRCGEPPA</sequence>
<proteinExistence type="predicted"/>